<proteinExistence type="predicted"/>
<keyword evidence="3" id="KW-1185">Reference proteome</keyword>
<evidence type="ECO:0000256" key="1">
    <source>
        <dbReference type="SAM" id="MobiDB-lite"/>
    </source>
</evidence>
<evidence type="ECO:0000313" key="3">
    <source>
        <dbReference type="Proteomes" id="UP001293593"/>
    </source>
</evidence>
<feature type="region of interest" description="Disordered" evidence="1">
    <location>
        <begin position="1"/>
        <end position="52"/>
    </location>
</feature>
<protein>
    <submittedName>
        <fullName evidence="2">Uncharacterized protein</fullName>
    </submittedName>
</protein>
<organism evidence="2 3">
    <name type="scientific">Acacia crassicarpa</name>
    <name type="common">northern wattle</name>
    <dbReference type="NCBI Taxonomy" id="499986"/>
    <lineage>
        <taxon>Eukaryota</taxon>
        <taxon>Viridiplantae</taxon>
        <taxon>Streptophyta</taxon>
        <taxon>Embryophyta</taxon>
        <taxon>Tracheophyta</taxon>
        <taxon>Spermatophyta</taxon>
        <taxon>Magnoliopsida</taxon>
        <taxon>eudicotyledons</taxon>
        <taxon>Gunneridae</taxon>
        <taxon>Pentapetalae</taxon>
        <taxon>rosids</taxon>
        <taxon>fabids</taxon>
        <taxon>Fabales</taxon>
        <taxon>Fabaceae</taxon>
        <taxon>Caesalpinioideae</taxon>
        <taxon>mimosoid clade</taxon>
        <taxon>Acacieae</taxon>
        <taxon>Acacia</taxon>
    </lineage>
</organism>
<gene>
    <name evidence="2" type="ORF">QN277_010833</name>
</gene>
<name>A0AAE1IPL3_9FABA</name>
<reference evidence="2" key="1">
    <citation type="submission" date="2023-10" db="EMBL/GenBank/DDBJ databases">
        <title>Chromosome-level genome of the transformable northern wattle, Acacia crassicarpa.</title>
        <authorList>
            <person name="Massaro I."/>
            <person name="Sinha N.R."/>
            <person name="Poethig S."/>
            <person name="Leichty A.R."/>
        </authorList>
    </citation>
    <scope>NUCLEOTIDE SEQUENCE</scope>
    <source>
        <strain evidence="2">Acra3RX</strain>
        <tissue evidence="2">Leaf</tissue>
    </source>
</reference>
<dbReference type="InterPro" id="IPR007789">
    <property type="entry name" value="DUF688"/>
</dbReference>
<dbReference type="Proteomes" id="UP001293593">
    <property type="component" value="Unassembled WGS sequence"/>
</dbReference>
<dbReference type="Pfam" id="PF05097">
    <property type="entry name" value="DUF688"/>
    <property type="match status" value="1"/>
</dbReference>
<dbReference type="EMBL" id="JAWXYG010000018">
    <property type="protein sequence ID" value="KAK4252989.1"/>
    <property type="molecule type" value="Genomic_DNA"/>
</dbReference>
<dbReference type="AlphaFoldDB" id="A0AAE1IPL3"/>
<sequence>MDSFSTRNHRKQYDGKRPSSRQILSFSSSPSPSSASASASSSSSVDHSTCSHDDYSLLGPATPLRLISRIPFSWEHFPGIPKNLNNHNNIAPSPSHKLLPLPPPTTSHLEHHPIRSTPRKKNLIQGSFQRDPFFAALVECSKSNNNDYDHHHEEASAAATTTSNNGLWNNNAAKVSRSLSDRFESVSLFASCKRTCAVSESLVHLPSSRRTSPS</sequence>
<evidence type="ECO:0000313" key="2">
    <source>
        <dbReference type="EMBL" id="KAK4252989.1"/>
    </source>
</evidence>
<accession>A0AAE1IPL3</accession>
<dbReference type="PANTHER" id="PTHR33696">
    <property type="entry name" value="T22J18.15-RELATED"/>
    <property type="match status" value="1"/>
</dbReference>
<feature type="compositionally biased region" description="Low complexity" evidence="1">
    <location>
        <begin position="20"/>
        <end position="48"/>
    </location>
</feature>
<comment type="caution">
    <text evidence="2">The sequence shown here is derived from an EMBL/GenBank/DDBJ whole genome shotgun (WGS) entry which is preliminary data.</text>
</comment>
<dbReference type="PANTHER" id="PTHR33696:SF1">
    <property type="entry name" value="T22J18.15"/>
    <property type="match status" value="1"/>
</dbReference>